<sequence>MICYILSYISYAHESTSFRIGQQRIMDHRPTQPILCFPPRDVPLEDIYAYTIPIPPEYSSGQVTKEYQDWQDSKWIYAANLSKHGDPTRTVVIRPRRSTFGHGDHLSVVVGPLVKYVPQTWPRKMFQYERFMPYPSYASKDPRAREAQICTWIDKLRAKREQKDARGRPLIWVQIMRQNDGVMMRWRNRLGVGKKREEKSHRHVSRKTDDTSPRPKPNLPSPAASLDTRESVKVGSHISPSSSLSLFSSARTMPFSPCPTSVHSSSSKISLQPPSMSTGILSPSLTPSPSPSPSPLLARPLLPSISGPPSPPIPATIPSPIPIPTPSPPQPPPPSDHSFTFTKSFTTRSPTISPEMYQQLTELLAKKEEQLTQWEKLKEEFHNDDHMVMAFDNQIVRLSKEIEEIKQLQRQM</sequence>
<reference evidence="3 4" key="1">
    <citation type="submission" date="2017-06" db="EMBL/GenBank/DDBJ databases">
        <title>Global population genomics of the pathogenic fungus Cryptococcus neoformans var. grubii.</title>
        <authorList>
            <person name="Cuomo C."/>
            <person name="Litvintseva A."/>
            <person name="Chen Y."/>
            <person name="Young S."/>
            <person name="Zeng Q."/>
            <person name="Chapman S."/>
            <person name="Gujja S."/>
            <person name="Saif S."/>
            <person name="Birren B."/>
        </authorList>
    </citation>
    <scope>NUCLEOTIDE SEQUENCE [LARGE SCALE GENOMIC DNA]</scope>
    <source>
        <strain evidence="3 4">Tu259-1</strain>
    </source>
</reference>
<name>A0A854Q5F5_CRYNE</name>
<dbReference type="EMBL" id="AMKT01000098">
    <property type="protein sequence ID" value="OXG11459.1"/>
    <property type="molecule type" value="Genomic_DNA"/>
</dbReference>
<evidence type="ECO:0000313" key="4">
    <source>
        <dbReference type="Proteomes" id="UP000199727"/>
    </source>
</evidence>
<evidence type="ECO:0000256" key="2">
    <source>
        <dbReference type="SAM" id="MobiDB-lite"/>
    </source>
</evidence>
<accession>A0A854Q5F5</accession>
<comment type="caution">
    <text evidence="3">The sequence shown here is derived from an EMBL/GenBank/DDBJ whole genome shotgun (WGS) entry which is preliminary data.</text>
</comment>
<feature type="compositionally biased region" description="Pro residues" evidence="2">
    <location>
        <begin position="306"/>
        <end position="335"/>
    </location>
</feature>
<gene>
    <name evidence="3" type="ORF">C361_06564</name>
</gene>
<feature type="compositionally biased region" description="Low complexity" evidence="2">
    <location>
        <begin position="258"/>
        <end position="285"/>
    </location>
</feature>
<feature type="region of interest" description="Disordered" evidence="2">
    <location>
        <begin position="190"/>
        <end position="337"/>
    </location>
</feature>
<dbReference type="OrthoDB" id="2576461at2759"/>
<keyword evidence="1" id="KW-0175">Coiled coil</keyword>
<feature type="compositionally biased region" description="Low complexity" evidence="2">
    <location>
        <begin position="295"/>
        <end position="305"/>
    </location>
</feature>
<feature type="coiled-coil region" evidence="1">
    <location>
        <begin position="357"/>
        <end position="411"/>
    </location>
</feature>
<dbReference type="Proteomes" id="UP000199727">
    <property type="component" value="Unassembled WGS sequence"/>
</dbReference>
<protein>
    <submittedName>
        <fullName evidence="3">Uncharacterized protein</fullName>
    </submittedName>
</protein>
<evidence type="ECO:0000313" key="3">
    <source>
        <dbReference type="EMBL" id="OXG11459.1"/>
    </source>
</evidence>
<feature type="compositionally biased region" description="Low complexity" evidence="2">
    <location>
        <begin position="236"/>
        <end position="249"/>
    </location>
</feature>
<evidence type="ECO:0000256" key="1">
    <source>
        <dbReference type="SAM" id="Coils"/>
    </source>
</evidence>
<proteinExistence type="predicted"/>
<organism evidence="3 4">
    <name type="scientific">Cryptococcus neoformans Tu259-1</name>
    <dbReference type="NCBI Taxonomy" id="1230072"/>
    <lineage>
        <taxon>Eukaryota</taxon>
        <taxon>Fungi</taxon>
        <taxon>Dikarya</taxon>
        <taxon>Basidiomycota</taxon>
        <taxon>Agaricomycotina</taxon>
        <taxon>Tremellomycetes</taxon>
        <taxon>Tremellales</taxon>
        <taxon>Cryptococcaceae</taxon>
        <taxon>Cryptococcus</taxon>
        <taxon>Cryptococcus neoformans species complex</taxon>
    </lineage>
</organism>
<dbReference type="AlphaFoldDB" id="A0A854Q5F5"/>
<feature type="compositionally biased region" description="Basic and acidic residues" evidence="2">
    <location>
        <begin position="194"/>
        <end position="213"/>
    </location>
</feature>